<dbReference type="InterPro" id="IPR011990">
    <property type="entry name" value="TPR-like_helical_dom_sf"/>
</dbReference>
<dbReference type="AlphaFoldDB" id="A0A444Z5Q0"/>
<sequence length="419" mass="48628">MILHVMLSISHWSMAAGSFSWNVSALFFCCHQSSVTVVAKKQQIGNHKLIILRCKGLDGYRDRPSFAKKSDIIFHDMNVDDCLPKMSTLSAEMLYYAESGFIPQAHTISEQLVNSSFVPSIKFISKLFDGYEKHRNFNGMLEILHYVSWRNFGILPHVYSLAISCFGRGGQLELMEETVKEMVSRGFCISSKTGNAFLLYYCIFGSLKEMENAYARVKRSGFMINEEAIRAMASVYTRERKFYHLGEFLRDVGLGRKNVGNLLWNLMLLSYAANFKMKSLQREFLRMVEAGFRPDVTTFNIRALAFSRMSLFWDLHLSIEHMVDAKVIPDLVIYGCVVDAYLDKKLGKNLYFALNKLNLDHSPQLLTDPLVFEAFGKGDFHTSAEAFFEFKTHRQWTYRVLVQKYLKRYYRRDQIFWNY</sequence>
<feature type="signal peptide" evidence="2">
    <location>
        <begin position="1"/>
        <end position="25"/>
    </location>
</feature>
<keyword evidence="1" id="KW-0677">Repeat</keyword>
<name>A0A444Z5Q0_ARAHY</name>
<dbReference type="Gene3D" id="1.25.40.10">
    <property type="entry name" value="Tetratricopeptide repeat domain"/>
    <property type="match status" value="2"/>
</dbReference>
<dbReference type="PANTHER" id="PTHR47493">
    <property type="entry name" value="OS08G0520200 PROTEIN"/>
    <property type="match status" value="1"/>
</dbReference>
<comment type="caution">
    <text evidence="3">The sequence shown here is derived from an EMBL/GenBank/DDBJ whole genome shotgun (WGS) entry which is preliminary data.</text>
</comment>
<keyword evidence="2" id="KW-0732">Signal</keyword>
<gene>
    <name evidence="3" type="ORF">Ahy_B05g077841</name>
</gene>
<evidence type="ECO:0000256" key="2">
    <source>
        <dbReference type="SAM" id="SignalP"/>
    </source>
</evidence>
<dbReference type="InterPro" id="IPR002885">
    <property type="entry name" value="PPR_rpt"/>
</dbReference>
<dbReference type="EMBL" id="SDMP01000015">
    <property type="protein sequence ID" value="RYR09493.1"/>
    <property type="molecule type" value="Genomic_DNA"/>
</dbReference>
<dbReference type="Proteomes" id="UP000289738">
    <property type="component" value="Chromosome B05"/>
</dbReference>
<feature type="chain" id="PRO_5019460655" description="Pentatricopeptide repeat-containing protein" evidence="2">
    <location>
        <begin position="26"/>
        <end position="419"/>
    </location>
</feature>
<evidence type="ECO:0000313" key="4">
    <source>
        <dbReference type="Proteomes" id="UP000289738"/>
    </source>
</evidence>
<evidence type="ECO:0000256" key="1">
    <source>
        <dbReference type="ARBA" id="ARBA00022737"/>
    </source>
</evidence>
<keyword evidence="4" id="KW-1185">Reference proteome</keyword>
<dbReference type="NCBIfam" id="TIGR00756">
    <property type="entry name" value="PPR"/>
    <property type="match status" value="1"/>
</dbReference>
<proteinExistence type="predicted"/>
<organism evidence="3 4">
    <name type="scientific">Arachis hypogaea</name>
    <name type="common">Peanut</name>
    <dbReference type="NCBI Taxonomy" id="3818"/>
    <lineage>
        <taxon>Eukaryota</taxon>
        <taxon>Viridiplantae</taxon>
        <taxon>Streptophyta</taxon>
        <taxon>Embryophyta</taxon>
        <taxon>Tracheophyta</taxon>
        <taxon>Spermatophyta</taxon>
        <taxon>Magnoliopsida</taxon>
        <taxon>eudicotyledons</taxon>
        <taxon>Gunneridae</taxon>
        <taxon>Pentapetalae</taxon>
        <taxon>rosids</taxon>
        <taxon>fabids</taxon>
        <taxon>Fabales</taxon>
        <taxon>Fabaceae</taxon>
        <taxon>Papilionoideae</taxon>
        <taxon>50 kb inversion clade</taxon>
        <taxon>dalbergioids sensu lato</taxon>
        <taxon>Dalbergieae</taxon>
        <taxon>Pterocarpus clade</taxon>
        <taxon>Arachis</taxon>
    </lineage>
</organism>
<evidence type="ECO:0000313" key="3">
    <source>
        <dbReference type="EMBL" id="RYR09493.1"/>
    </source>
</evidence>
<reference evidence="3 4" key="1">
    <citation type="submission" date="2019-01" db="EMBL/GenBank/DDBJ databases">
        <title>Sequencing of cultivated peanut Arachis hypogaea provides insights into genome evolution and oil improvement.</title>
        <authorList>
            <person name="Chen X."/>
        </authorList>
    </citation>
    <scope>NUCLEOTIDE SEQUENCE [LARGE SCALE GENOMIC DNA]</scope>
    <source>
        <strain evidence="4">cv. Fuhuasheng</strain>
        <tissue evidence="3">Leaves</tissue>
    </source>
</reference>
<accession>A0A444Z5Q0</accession>
<dbReference type="STRING" id="3818.A0A444Z5Q0"/>
<protein>
    <recommendedName>
        <fullName evidence="5">Pentatricopeptide repeat-containing protein</fullName>
    </recommendedName>
</protein>
<dbReference type="PANTHER" id="PTHR47493:SF1">
    <property type="entry name" value="OS08G0520200 PROTEIN"/>
    <property type="match status" value="1"/>
</dbReference>
<evidence type="ECO:0008006" key="5">
    <source>
        <dbReference type="Google" id="ProtNLM"/>
    </source>
</evidence>